<dbReference type="Proteomes" id="UP000002668">
    <property type="component" value="Genome"/>
</dbReference>
<dbReference type="GeneID" id="13281688"/>
<evidence type="ECO:0000259" key="2">
    <source>
        <dbReference type="Pfam" id="PF17799"/>
    </source>
</evidence>
<dbReference type="InterPro" id="IPR040446">
    <property type="entry name" value="RRP7"/>
</dbReference>
<dbReference type="GO" id="GO:0000028">
    <property type="term" value="P:ribosomal small subunit assembly"/>
    <property type="evidence" value="ECO:0007669"/>
    <property type="project" value="TreeGrafter"/>
</dbReference>
<dbReference type="HOGENOM" id="CLU_1267101_0_0_1"/>
<accession>E5A264</accession>
<feature type="compositionally biased region" description="Basic residues" evidence="1">
    <location>
        <begin position="205"/>
        <end position="218"/>
    </location>
</feature>
<gene>
    <name evidence="3" type="ORF">LEMA_P093500.1</name>
</gene>
<evidence type="ECO:0000313" key="4">
    <source>
        <dbReference type="Proteomes" id="UP000002668"/>
    </source>
</evidence>
<sequence>MAPTEPPPSKKSKSTPKTVSGFVILPLTLPAIPGLPPSACDAKHYLYIKQHAPSVPTADDERSLFIANVPIDASETNLRALFAEQLGGAMVERVEFDGLVPAPALHKKWKGEGNRKGNAGASGDEEGRGRKRKREQEQELLAEGVMEDEESALPKLWSTEIKRSGSGAVVVFVDKKSCRGALKRIKETIKSAQQIHWKTSERLGIHRKSTQRHSPKPN</sequence>
<name>E5A264_LEPMJ</name>
<dbReference type="OrthoDB" id="5390at2759"/>
<feature type="region of interest" description="Disordered" evidence="1">
    <location>
        <begin position="108"/>
        <end position="138"/>
    </location>
</feature>
<dbReference type="GO" id="GO:0006364">
    <property type="term" value="P:rRNA processing"/>
    <property type="evidence" value="ECO:0007669"/>
    <property type="project" value="TreeGrafter"/>
</dbReference>
<dbReference type="eggNOG" id="KOG4008">
    <property type="taxonomic scope" value="Eukaryota"/>
</dbReference>
<dbReference type="OMA" id="HWKTSER"/>
<dbReference type="PANTHER" id="PTHR13191">
    <property type="entry name" value="RIBOSOMAL RNA PROCESSING PROTEIN 7-RELATED"/>
    <property type="match status" value="1"/>
</dbReference>
<reference evidence="4" key="1">
    <citation type="journal article" date="2011" name="Nat. Commun.">
        <title>Effector diversification within compartments of the Leptosphaeria maculans genome affected by Repeat-Induced Point mutations.</title>
        <authorList>
            <person name="Rouxel T."/>
            <person name="Grandaubert J."/>
            <person name="Hane J.K."/>
            <person name="Hoede C."/>
            <person name="van de Wouw A.P."/>
            <person name="Couloux A."/>
            <person name="Dominguez V."/>
            <person name="Anthouard V."/>
            <person name="Bally P."/>
            <person name="Bourras S."/>
            <person name="Cozijnsen A.J."/>
            <person name="Ciuffetti L.M."/>
            <person name="Degrave A."/>
            <person name="Dilmaghani A."/>
            <person name="Duret L."/>
            <person name="Fudal I."/>
            <person name="Goodwin S.B."/>
            <person name="Gout L."/>
            <person name="Glaser N."/>
            <person name="Linglin J."/>
            <person name="Kema G.H.J."/>
            <person name="Lapalu N."/>
            <person name="Lawrence C.B."/>
            <person name="May K."/>
            <person name="Meyer M."/>
            <person name="Ollivier B."/>
            <person name="Poulain J."/>
            <person name="Schoch C.L."/>
            <person name="Simon A."/>
            <person name="Spatafora J.W."/>
            <person name="Stachowiak A."/>
            <person name="Turgeon B.G."/>
            <person name="Tyler B.M."/>
            <person name="Vincent D."/>
            <person name="Weissenbach J."/>
            <person name="Amselem J."/>
            <person name="Quesneville H."/>
            <person name="Oliver R.P."/>
            <person name="Wincker P."/>
            <person name="Balesdent M.-H."/>
            <person name="Howlett B.J."/>
        </authorList>
    </citation>
    <scope>NUCLEOTIDE SEQUENCE [LARGE SCALE GENOMIC DNA]</scope>
    <source>
        <strain evidence="4">JN3 / isolate v23.1.3 / race Av1-4-5-6-7-8</strain>
    </source>
</reference>
<dbReference type="InterPro" id="IPR040447">
    <property type="entry name" value="RRM_Rrp7"/>
</dbReference>
<proteinExistence type="predicted"/>
<dbReference type="GO" id="GO:0032545">
    <property type="term" value="C:CURI complex"/>
    <property type="evidence" value="ECO:0007669"/>
    <property type="project" value="TreeGrafter"/>
</dbReference>
<evidence type="ECO:0000313" key="3">
    <source>
        <dbReference type="EMBL" id="CBX97941.1"/>
    </source>
</evidence>
<feature type="region of interest" description="Disordered" evidence="1">
    <location>
        <begin position="199"/>
        <end position="218"/>
    </location>
</feature>
<dbReference type="AlphaFoldDB" id="E5A264"/>
<dbReference type="InParanoid" id="E5A264"/>
<keyword evidence="4" id="KW-1185">Reference proteome</keyword>
<evidence type="ECO:0000256" key="1">
    <source>
        <dbReference type="SAM" id="MobiDB-lite"/>
    </source>
</evidence>
<dbReference type="PANTHER" id="PTHR13191:SF0">
    <property type="entry name" value="RIBOSOMAL RNA-PROCESSING PROTEIN 7 HOMOLOG A-RELATED"/>
    <property type="match status" value="1"/>
</dbReference>
<dbReference type="VEuPathDB" id="FungiDB:LEMA_P093500.1"/>
<feature type="domain" description="Rrp7 RRM-like N-terminal" evidence="2">
    <location>
        <begin position="19"/>
        <end position="94"/>
    </location>
</feature>
<dbReference type="EMBL" id="FP929132">
    <property type="protein sequence ID" value="CBX97941.1"/>
    <property type="molecule type" value="Genomic_DNA"/>
</dbReference>
<dbReference type="CDD" id="cd12293">
    <property type="entry name" value="dRRM_Rrp7p"/>
    <property type="match status" value="1"/>
</dbReference>
<dbReference type="GO" id="GO:0034456">
    <property type="term" value="C:UTP-C complex"/>
    <property type="evidence" value="ECO:0007669"/>
    <property type="project" value="TreeGrafter"/>
</dbReference>
<dbReference type="Pfam" id="PF17799">
    <property type="entry name" value="RRM_Rrp7"/>
    <property type="match status" value="1"/>
</dbReference>
<protein>
    <submittedName>
        <fullName evidence="3">Predicted protein</fullName>
    </submittedName>
</protein>
<organism evidence="4">
    <name type="scientific">Leptosphaeria maculans (strain JN3 / isolate v23.1.3 / race Av1-4-5-6-7-8)</name>
    <name type="common">Blackleg fungus</name>
    <name type="synonym">Phoma lingam</name>
    <dbReference type="NCBI Taxonomy" id="985895"/>
    <lineage>
        <taxon>Eukaryota</taxon>
        <taxon>Fungi</taxon>
        <taxon>Dikarya</taxon>
        <taxon>Ascomycota</taxon>
        <taxon>Pezizomycotina</taxon>
        <taxon>Dothideomycetes</taxon>
        <taxon>Pleosporomycetidae</taxon>
        <taxon>Pleosporales</taxon>
        <taxon>Pleosporineae</taxon>
        <taxon>Leptosphaeriaceae</taxon>
        <taxon>Plenodomus</taxon>
        <taxon>Plenodomus lingam/Leptosphaeria maculans species complex</taxon>
    </lineage>
</organism>